<evidence type="ECO:0000256" key="10">
    <source>
        <dbReference type="ARBA" id="ARBA00023242"/>
    </source>
</evidence>
<dbReference type="GO" id="GO:0040001">
    <property type="term" value="P:establishment of mitotic spindle localization"/>
    <property type="evidence" value="ECO:0007669"/>
    <property type="project" value="InterPro"/>
</dbReference>
<feature type="domain" description="SAP" evidence="13">
    <location>
        <begin position="12"/>
        <end position="46"/>
    </location>
</feature>
<dbReference type="PROSITE" id="PS50800">
    <property type="entry name" value="SAP"/>
    <property type="match status" value="1"/>
</dbReference>
<evidence type="ECO:0000256" key="9">
    <source>
        <dbReference type="ARBA" id="ARBA00023212"/>
    </source>
</evidence>
<evidence type="ECO:0000256" key="2">
    <source>
        <dbReference type="ARBA" id="ARBA00004186"/>
    </source>
</evidence>
<evidence type="ECO:0000256" key="1">
    <source>
        <dbReference type="ARBA" id="ARBA00004123"/>
    </source>
</evidence>
<evidence type="ECO:0000259" key="13">
    <source>
        <dbReference type="PROSITE" id="PS50800"/>
    </source>
</evidence>
<evidence type="ECO:0000313" key="14">
    <source>
        <dbReference type="EMBL" id="KXS19342.1"/>
    </source>
</evidence>
<dbReference type="InterPro" id="IPR003034">
    <property type="entry name" value="SAP_dom"/>
</dbReference>
<evidence type="ECO:0000313" key="15">
    <source>
        <dbReference type="Proteomes" id="UP000070544"/>
    </source>
</evidence>
<keyword evidence="7" id="KW-0498">Mitosis</keyword>
<dbReference type="PANTHER" id="PTHR15874:SF1">
    <property type="entry name" value="NUCLEOLAR AND SPINDLE-ASSOCIATED PROTEIN 1"/>
    <property type="match status" value="1"/>
</dbReference>
<reference evidence="14 15" key="1">
    <citation type="journal article" date="2015" name="Genome Biol. Evol.">
        <title>Phylogenomic analyses indicate that early fungi evolved digesting cell walls of algal ancestors of land plants.</title>
        <authorList>
            <person name="Chang Y."/>
            <person name="Wang S."/>
            <person name="Sekimoto S."/>
            <person name="Aerts A.L."/>
            <person name="Choi C."/>
            <person name="Clum A."/>
            <person name="LaButti K.M."/>
            <person name="Lindquist E.A."/>
            <person name="Yee Ngan C."/>
            <person name="Ohm R.A."/>
            <person name="Salamov A.A."/>
            <person name="Grigoriev I.V."/>
            <person name="Spatafora J.W."/>
            <person name="Berbee M.L."/>
        </authorList>
    </citation>
    <scope>NUCLEOTIDE SEQUENCE [LARGE SCALE GENOMIC DNA]</scope>
    <source>
        <strain evidence="14 15">JEL478</strain>
    </source>
</reference>
<keyword evidence="10" id="KW-0539">Nucleus</keyword>
<comment type="subcellular location">
    <subcellularLocation>
        <location evidence="2">Cytoplasm</location>
        <location evidence="2">Cytoskeleton</location>
        <location evidence="2">Spindle</location>
    </subcellularLocation>
    <subcellularLocation>
        <location evidence="1">Nucleus</location>
    </subcellularLocation>
</comment>
<dbReference type="GO" id="GO:0008017">
    <property type="term" value="F:microtubule binding"/>
    <property type="evidence" value="ECO:0007669"/>
    <property type="project" value="TreeGrafter"/>
</dbReference>
<dbReference type="EMBL" id="KQ965739">
    <property type="protein sequence ID" value="KXS19342.1"/>
    <property type="molecule type" value="Genomic_DNA"/>
</dbReference>
<gene>
    <name evidence="14" type="ORF">M427DRAFT_53269</name>
</gene>
<keyword evidence="15" id="KW-1185">Reference proteome</keyword>
<dbReference type="GO" id="GO:0005874">
    <property type="term" value="C:microtubule"/>
    <property type="evidence" value="ECO:0007669"/>
    <property type="project" value="UniProtKB-KW"/>
</dbReference>
<dbReference type="GO" id="GO:0003677">
    <property type="term" value="F:DNA binding"/>
    <property type="evidence" value="ECO:0007669"/>
    <property type="project" value="UniProtKB-KW"/>
</dbReference>
<name>A0A139ARJ3_GONPJ</name>
<dbReference type="GO" id="GO:0005730">
    <property type="term" value="C:nucleolus"/>
    <property type="evidence" value="ECO:0007669"/>
    <property type="project" value="TreeGrafter"/>
</dbReference>
<keyword evidence="6" id="KW-0493">Microtubule</keyword>
<dbReference type="PANTHER" id="PTHR15874">
    <property type="entry name" value="NUCLEOLAR AND SPINDLE-ASSOCIATED PROTEIN 1"/>
    <property type="match status" value="1"/>
</dbReference>
<evidence type="ECO:0000256" key="4">
    <source>
        <dbReference type="ARBA" id="ARBA00022490"/>
    </source>
</evidence>
<evidence type="ECO:0000256" key="11">
    <source>
        <dbReference type="ARBA" id="ARBA00023306"/>
    </source>
</evidence>
<feature type="region of interest" description="Disordered" evidence="12">
    <location>
        <begin position="330"/>
        <end position="358"/>
    </location>
</feature>
<dbReference type="OrthoDB" id="3270863at2759"/>
<dbReference type="Pfam" id="PF16006">
    <property type="entry name" value="NUSAP"/>
    <property type="match status" value="1"/>
</dbReference>
<feature type="region of interest" description="Disordered" evidence="12">
    <location>
        <begin position="53"/>
        <end position="72"/>
    </location>
</feature>
<proteinExistence type="inferred from homology"/>
<evidence type="ECO:0000256" key="8">
    <source>
        <dbReference type="ARBA" id="ARBA00023125"/>
    </source>
</evidence>
<evidence type="ECO:0000256" key="6">
    <source>
        <dbReference type="ARBA" id="ARBA00022701"/>
    </source>
</evidence>
<evidence type="ECO:0000256" key="5">
    <source>
        <dbReference type="ARBA" id="ARBA00022618"/>
    </source>
</evidence>
<keyword evidence="5" id="KW-0132">Cell division</keyword>
<evidence type="ECO:0000256" key="12">
    <source>
        <dbReference type="SAM" id="MobiDB-lite"/>
    </source>
</evidence>
<protein>
    <recommendedName>
        <fullName evidence="13">SAP domain-containing protein</fullName>
    </recommendedName>
</protein>
<evidence type="ECO:0000256" key="3">
    <source>
        <dbReference type="ARBA" id="ARBA00009702"/>
    </source>
</evidence>
<keyword evidence="9" id="KW-0206">Cytoskeleton</keyword>
<organism evidence="14 15">
    <name type="scientific">Gonapodya prolifera (strain JEL478)</name>
    <name type="common">Monoblepharis prolifera</name>
    <dbReference type="NCBI Taxonomy" id="1344416"/>
    <lineage>
        <taxon>Eukaryota</taxon>
        <taxon>Fungi</taxon>
        <taxon>Fungi incertae sedis</taxon>
        <taxon>Chytridiomycota</taxon>
        <taxon>Chytridiomycota incertae sedis</taxon>
        <taxon>Monoblepharidomycetes</taxon>
        <taxon>Monoblepharidales</taxon>
        <taxon>Gonapodyaceae</taxon>
        <taxon>Gonapodya</taxon>
    </lineage>
</organism>
<feature type="compositionally biased region" description="Polar residues" evidence="12">
    <location>
        <begin position="53"/>
        <end position="64"/>
    </location>
</feature>
<keyword evidence="11" id="KW-0131">Cell cycle</keyword>
<dbReference type="GO" id="GO:0000281">
    <property type="term" value="P:mitotic cytokinesis"/>
    <property type="evidence" value="ECO:0007669"/>
    <property type="project" value="InterPro"/>
</dbReference>
<comment type="similarity">
    <text evidence="3">Belongs to the NUSAP family.</text>
</comment>
<accession>A0A139ARJ3</accession>
<dbReference type="GO" id="GO:0007076">
    <property type="term" value="P:mitotic chromosome condensation"/>
    <property type="evidence" value="ECO:0007669"/>
    <property type="project" value="TreeGrafter"/>
</dbReference>
<dbReference type="AlphaFoldDB" id="A0A139ARJ3"/>
<evidence type="ECO:0000256" key="7">
    <source>
        <dbReference type="ARBA" id="ARBA00022776"/>
    </source>
</evidence>
<dbReference type="InterPro" id="IPR026756">
    <property type="entry name" value="NuSAP"/>
</dbReference>
<dbReference type="GO" id="GO:0072686">
    <property type="term" value="C:mitotic spindle"/>
    <property type="evidence" value="ECO:0007669"/>
    <property type="project" value="TreeGrafter"/>
</dbReference>
<keyword evidence="4" id="KW-0963">Cytoplasm</keyword>
<keyword evidence="8" id="KW-0238">DNA-binding</keyword>
<sequence length="512" mass="54289">MDENEAPHSSFYAALKRSELQKLAKENGIPANGKNVEIIRALEALKLHTQGRLNSGLNGNTPNRASFPLTPIDDNILGQRSTNQNYSVGFENGSGGEGGGAACEAICLMVNITFQPSRSSIPKLAALSPKGALSVSPGMKGAKICENGVANSNQVAQQQVGSIVNPATPNVGNMERISRTKKTGIFTSPKVLAPTEVPPDISAAVHAEFEARVRQQKRSSIPRRSPLKALKKLIPRDNAGVVDATTPSGKFVVAHEKEFKRMEGIDRHYLAKRARSRSKQPVARTPDPAAARDVSVPHIACGEAKTHGSGEVPTAPITSCSNGAFAASKALPTKSVSGATPERKSHVPIRNRACIPPPQPMSAMPAEKTETLGIHSQAAIEPTRKRKAEESITAGQKVLVPLNHTTVGLGASLSGKTGKRVKPLDVGGPALSRIVEKPNFFLQVDKNPSVSAPSVSAAPPKTRVAQPSQPICAKDAGILGRQRKVFDIQASLKKPLTYVPHKGVLPKFCPQK</sequence>
<dbReference type="Proteomes" id="UP000070544">
    <property type="component" value="Unassembled WGS sequence"/>
</dbReference>